<dbReference type="GO" id="GO:0030289">
    <property type="term" value="C:protein phosphatase 4 complex"/>
    <property type="evidence" value="ECO:0007669"/>
    <property type="project" value="InterPro"/>
</dbReference>
<keyword evidence="5" id="KW-0808">Transferase</keyword>
<evidence type="ECO:0000256" key="4">
    <source>
        <dbReference type="ARBA" id="ARBA00022676"/>
    </source>
</evidence>
<dbReference type="OrthoDB" id="6238971at2759"/>
<evidence type="ECO:0000256" key="7">
    <source>
        <dbReference type="ARBA" id="ARBA00022968"/>
    </source>
</evidence>
<dbReference type="GO" id="GO:0140563">
    <property type="term" value="F:UDP-D-xylose:beta-D-glucoside alpha-1,3-D-xylosyltransferase activity"/>
    <property type="evidence" value="ECO:0007669"/>
    <property type="project" value="UniProtKB-EC"/>
</dbReference>
<evidence type="ECO:0000256" key="11">
    <source>
        <dbReference type="ARBA" id="ARBA00037301"/>
    </source>
</evidence>
<evidence type="ECO:0000256" key="5">
    <source>
        <dbReference type="ARBA" id="ARBA00022679"/>
    </source>
</evidence>
<evidence type="ECO:0000256" key="1">
    <source>
        <dbReference type="ARBA" id="ARBA00004606"/>
    </source>
</evidence>
<dbReference type="InterPro" id="IPR051993">
    <property type="entry name" value="Glycosyltransferase_8"/>
</dbReference>
<dbReference type="Gene3D" id="3.90.550.10">
    <property type="entry name" value="Spore Coat Polysaccharide Biosynthesis Protein SpsA, Chain A"/>
    <property type="match status" value="1"/>
</dbReference>
<gene>
    <name evidence="16" type="ORF">MMEN_LOCUS16754</name>
</gene>
<evidence type="ECO:0000256" key="10">
    <source>
        <dbReference type="ARBA" id="ARBA00023180"/>
    </source>
</evidence>
<keyword evidence="8 15" id="KW-1133">Transmembrane helix</keyword>
<dbReference type="Proteomes" id="UP000677803">
    <property type="component" value="Unassembled WGS sequence"/>
</dbReference>
<protein>
    <recommendedName>
        <fullName evidence="12">UDP-D-xylose:beta-D-glucoside alpha-1,3-D-xylosyltransferase</fullName>
        <ecNumber evidence="12">2.4.2.42</ecNumber>
    </recommendedName>
</protein>
<dbReference type="Pfam" id="PF01501">
    <property type="entry name" value="Glyco_transf_8"/>
    <property type="match status" value="1"/>
</dbReference>
<dbReference type="CDD" id="cd06430">
    <property type="entry name" value="GT8_like_2"/>
    <property type="match status" value="1"/>
</dbReference>
<comment type="similarity">
    <text evidence="3">Belongs to the PPP4R2 family.</text>
</comment>
<keyword evidence="4" id="KW-0328">Glycosyltransferase</keyword>
<evidence type="ECO:0000313" key="17">
    <source>
        <dbReference type="Proteomes" id="UP000677803"/>
    </source>
</evidence>
<dbReference type="InterPro" id="IPR029044">
    <property type="entry name" value="Nucleotide-diphossugar_trans"/>
</dbReference>
<comment type="catalytic activity">
    <reaction evidence="13">
        <text>3-O-(beta-D-glucosyl)-L-seryl-[EGF-like domain protein] + UDP-alpha-D-xylose = 3-O-[alpha-D-xylosyl-(1-&gt;3)-beta-D-glucosyl]-L-seryl-[EGF-like domain protein] + UDP + H(+)</text>
        <dbReference type="Rhea" id="RHEA:56064"/>
        <dbReference type="Rhea" id="RHEA-COMP:14610"/>
        <dbReference type="Rhea" id="RHEA-COMP:14611"/>
        <dbReference type="ChEBI" id="CHEBI:15378"/>
        <dbReference type="ChEBI" id="CHEBI:57632"/>
        <dbReference type="ChEBI" id="CHEBI:58223"/>
        <dbReference type="ChEBI" id="CHEBI:140575"/>
        <dbReference type="ChEBI" id="CHEBI:140576"/>
        <dbReference type="EC" id="2.4.2.42"/>
    </reaction>
</comment>
<feature type="region of interest" description="Disordered" evidence="14">
    <location>
        <begin position="785"/>
        <end position="995"/>
    </location>
</feature>
<feature type="region of interest" description="Disordered" evidence="14">
    <location>
        <begin position="699"/>
        <end position="755"/>
    </location>
</feature>
<feature type="compositionally biased region" description="Acidic residues" evidence="14">
    <location>
        <begin position="915"/>
        <end position="924"/>
    </location>
</feature>
<dbReference type="EMBL" id="CAJRST010033334">
    <property type="protein sequence ID" value="CAG5984311.1"/>
    <property type="molecule type" value="Genomic_DNA"/>
</dbReference>
<feature type="region of interest" description="Disordered" evidence="14">
    <location>
        <begin position="109"/>
        <end position="128"/>
    </location>
</feature>
<evidence type="ECO:0000256" key="6">
    <source>
        <dbReference type="ARBA" id="ARBA00022692"/>
    </source>
</evidence>
<feature type="compositionally biased region" description="Acidic residues" evidence="14">
    <location>
        <begin position="826"/>
        <end position="840"/>
    </location>
</feature>
<keyword evidence="7" id="KW-0735">Signal-anchor</keyword>
<dbReference type="EC" id="2.4.2.42" evidence="12"/>
<feature type="compositionally biased region" description="Low complexity" evidence="14">
    <location>
        <begin position="785"/>
        <end position="796"/>
    </location>
</feature>
<evidence type="ECO:0000256" key="14">
    <source>
        <dbReference type="SAM" id="MobiDB-lite"/>
    </source>
</evidence>
<evidence type="ECO:0000256" key="9">
    <source>
        <dbReference type="ARBA" id="ARBA00023136"/>
    </source>
</evidence>
<feature type="compositionally biased region" description="Low complexity" evidence="14">
    <location>
        <begin position="968"/>
        <end position="985"/>
    </location>
</feature>
<feature type="compositionally biased region" description="Low complexity" evidence="14">
    <location>
        <begin position="945"/>
        <end position="955"/>
    </location>
</feature>
<evidence type="ECO:0000313" key="16">
    <source>
        <dbReference type="EMBL" id="CAG5984311.1"/>
    </source>
</evidence>
<evidence type="ECO:0000256" key="8">
    <source>
        <dbReference type="ARBA" id="ARBA00022989"/>
    </source>
</evidence>
<dbReference type="PANTHER" id="PTHR46012:SF1">
    <property type="entry name" value="GLUCOSIDE XYLOSYLTRANSFERASE 2"/>
    <property type="match status" value="1"/>
</dbReference>
<keyword evidence="17" id="KW-1185">Reference proteome</keyword>
<organism evidence="16 17">
    <name type="scientific">Menidia menidia</name>
    <name type="common">Atlantic silverside</name>
    <dbReference type="NCBI Taxonomy" id="238744"/>
    <lineage>
        <taxon>Eukaryota</taxon>
        <taxon>Metazoa</taxon>
        <taxon>Chordata</taxon>
        <taxon>Craniata</taxon>
        <taxon>Vertebrata</taxon>
        <taxon>Euteleostomi</taxon>
        <taxon>Actinopterygii</taxon>
        <taxon>Neopterygii</taxon>
        <taxon>Teleostei</taxon>
        <taxon>Neoteleostei</taxon>
        <taxon>Acanthomorphata</taxon>
        <taxon>Ovalentaria</taxon>
        <taxon>Atherinomorphae</taxon>
        <taxon>Atheriniformes</taxon>
        <taxon>Atherinopsidae</taxon>
        <taxon>Menidiinae</taxon>
        <taxon>Menidia</taxon>
    </lineage>
</organism>
<evidence type="ECO:0000256" key="15">
    <source>
        <dbReference type="SAM" id="Phobius"/>
    </source>
</evidence>
<feature type="compositionally biased region" description="Polar residues" evidence="14">
    <location>
        <begin position="735"/>
        <end position="747"/>
    </location>
</feature>
<evidence type="ECO:0000256" key="3">
    <source>
        <dbReference type="ARBA" id="ARBA00009207"/>
    </source>
</evidence>
<dbReference type="Pfam" id="PF09184">
    <property type="entry name" value="PPP4R2"/>
    <property type="match status" value="1"/>
</dbReference>
<feature type="compositionally biased region" description="Acidic residues" evidence="14">
    <location>
        <begin position="109"/>
        <end position="121"/>
    </location>
</feature>
<dbReference type="FunFam" id="3.90.550.10:FF:000042">
    <property type="entry name" value="Glucoside xylosyltransferase 1"/>
    <property type="match status" value="1"/>
</dbReference>
<proteinExistence type="inferred from homology"/>
<comment type="caution">
    <text evidence="16">The sequence shown here is derived from an EMBL/GenBank/DDBJ whole genome shotgun (WGS) entry which is preliminary data.</text>
</comment>
<keyword evidence="9 15" id="KW-0472">Membrane</keyword>
<evidence type="ECO:0000256" key="13">
    <source>
        <dbReference type="ARBA" id="ARBA00049181"/>
    </source>
</evidence>
<comment type="subcellular location">
    <subcellularLocation>
        <location evidence="1">Membrane</location>
        <topology evidence="1">Single-pass type II membrane protein</topology>
    </subcellularLocation>
</comment>
<feature type="compositionally biased region" description="Basic and acidic residues" evidence="14">
    <location>
        <begin position="813"/>
        <end position="825"/>
    </location>
</feature>
<accession>A0A8S4BMZ2</accession>
<reference evidence="16" key="1">
    <citation type="submission" date="2021-05" db="EMBL/GenBank/DDBJ databases">
        <authorList>
            <person name="Tigano A."/>
        </authorList>
    </citation>
    <scope>NUCLEOTIDE SEQUENCE</scope>
</reference>
<sequence length="995" mass="111643">MRLCCRHYGRAEKTTPPPSKPPRTVRERQLLALHHHEKRELGALRKKCQLRPLSVHRRHEPPSVRPFHPQQKVALTMRIHRRVAVIAACLGVFLLLYFLGGNAADDDPLLGEVGEDPEEKDAEPFPSFSKLRSNAGNSVGNSAGNSAREVAVRLEETLRGGKVGRSIDRGGKVKAKSGVPSQGNGAWRVMKRRAEEVMHLAVVACGDRLDETLTMLKSALLFSLKQIKFHIFAEDPLAPQFEQRLNQWPSSISAKFQYRIYPISFSVGNADEWKKLFKPCAAQRLFLPVILKDVDSLLYVDTDVLFLRPMDDIWTFLRSFNGTQLAAMAPEHEVPKIGWYSRFARHPYYGVTGVNSGVMLMNLTRIRSTLFKNSMIPGGLSWEDLLHPLYQKYKNHITWGDQDLLNIIFHYNPECLFVFTCQWNYRPDHCMYGSNCKGAEEEGVSILHGNRGVYHDDKQPAFKVVYDAVHDFPFEDNMFQSLFYPIQTKFLDTVNTLCGRIPQVFLKQIEKTVKAAFEDKVVRHQLTSLPFTSSTLTEGNDGMEIDSLQEALRDFDKKTKKEQSPLLEQFLCHVAKTGQTMVQWSQFKNYFLYKLEKVMDDFKASAPEQRGLANTNVESIPFEDMKERILKIVREYNGIPFTIQRLCELLTEPKRNYTGTDKFLRGVEKNVMVVSCVHPTSEKNGCSAVNRMNGVMLPGNTSAFTDRKVNGPGTPRPMNRPKLSLAHSLAANGLPDSTDNSDLNTEQDGNKDTEYDTIFKAPADIRVERSQSSGSLICFPRLCSSELSPSEGSPGSTVKNKHSEEEEEEDMEAEHQEVKRLKFSKDEEEEDEEEEEEEEVDPLRPSHSTCLSKEAEAMVQEEDEQEKAADLKENEASTTCAAPEDQEPTSSTQAEMCTGSGPAAERAEREVPCSSEEEGSDMDQTEQQAPAGVAQSPETSEESGGDPVSSSSSIEEGAEPAREDVALTPSSSTTEPPTEEATSNTGTTEEPMEQD</sequence>
<keyword evidence="10" id="KW-0325">Glycoprotein</keyword>
<dbReference type="SUPFAM" id="SSF53448">
    <property type="entry name" value="Nucleotide-diphospho-sugar transferases"/>
    <property type="match status" value="1"/>
</dbReference>
<evidence type="ECO:0000256" key="2">
    <source>
        <dbReference type="ARBA" id="ARBA00006351"/>
    </source>
</evidence>
<dbReference type="PANTHER" id="PTHR46012">
    <property type="entry name" value="IP22168P"/>
    <property type="match status" value="1"/>
</dbReference>
<comment type="function">
    <text evidence="11">Glycosyltransferase which elongates the O-linked glucose attached to EGF-like repeats in the extracellular domain of Notch proteins by catalyzing the addition of xylose.</text>
</comment>
<dbReference type="InterPro" id="IPR002495">
    <property type="entry name" value="Glyco_trans_8"/>
</dbReference>
<feature type="transmembrane region" description="Helical" evidence="15">
    <location>
        <begin position="83"/>
        <end position="100"/>
    </location>
</feature>
<dbReference type="InterPro" id="IPR015267">
    <property type="entry name" value="PPP4R2"/>
</dbReference>
<feature type="compositionally biased region" description="Basic and acidic residues" evidence="14">
    <location>
        <begin position="866"/>
        <end position="875"/>
    </location>
</feature>
<dbReference type="GO" id="GO:0016266">
    <property type="term" value="P:protein O-linked glycosylation via N-acetyl-galactosamine"/>
    <property type="evidence" value="ECO:0007669"/>
    <property type="project" value="UniProtKB-ARBA"/>
</dbReference>
<dbReference type="GO" id="GO:0016020">
    <property type="term" value="C:membrane"/>
    <property type="evidence" value="ECO:0007669"/>
    <property type="project" value="UniProtKB-SubCell"/>
</dbReference>
<name>A0A8S4BMZ2_9TELE</name>
<dbReference type="GO" id="GO:0019888">
    <property type="term" value="F:protein phosphatase regulator activity"/>
    <property type="evidence" value="ECO:0007669"/>
    <property type="project" value="InterPro"/>
</dbReference>
<dbReference type="AlphaFoldDB" id="A0A8S4BMZ2"/>
<comment type="similarity">
    <text evidence="2">Belongs to the glycosyltransferase 8 family.</text>
</comment>
<evidence type="ECO:0000256" key="12">
    <source>
        <dbReference type="ARBA" id="ARBA00038854"/>
    </source>
</evidence>
<keyword evidence="6 15" id="KW-0812">Transmembrane</keyword>